<dbReference type="CDD" id="cd11297">
    <property type="entry name" value="PIN_LabA-like_N_1"/>
    <property type="match status" value="1"/>
</dbReference>
<dbReference type="EMBL" id="JARVII010000026">
    <property type="protein sequence ID" value="MDG9700178.1"/>
    <property type="molecule type" value="Genomic_DNA"/>
</dbReference>
<comment type="caution">
    <text evidence="3">The sequence shown here is derived from an EMBL/GenBank/DDBJ whole genome shotgun (WGS) entry which is preliminary data.</text>
</comment>
<dbReference type="AlphaFoldDB" id="A0AAW6RMD1"/>
<dbReference type="Pfam" id="PF12872">
    <property type="entry name" value="OST-HTH"/>
    <property type="match status" value="1"/>
</dbReference>
<reference evidence="3 4" key="1">
    <citation type="submission" date="2023-04" db="EMBL/GenBank/DDBJ databases">
        <title>Ottowia paracancer sp. nov., isolated from human stomach.</title>
        <authorList>
            <person name="Song Y."/>
        </authorList>
    </citation>
    <scope>NUCLEOTIDE SEQUENCE [LARGE SCALE GENOMIC DNA]</scope>
    <source>
        <strain evidence="3 4">10c7w1</strain>
    </source>
</reference>
<feature type="compositionally biased region" description="Low complexity" evidence="1">
    <location>
        <begin position="168"/>
        <end position="177"/>
    </location>
</feature>
<dbReference type="PANTHER" id="PTHR35811">
    <property type="entry name" value="SLR1870 PROTEIN"/>
    <property type="match status" value="1"/>
</dbReference>
<evidence type="ECO:0000259" key="2">
    <source>
        <dbReference type="PROSITE" id="PS51644"/>
    </source>
</evidence>
<dbReference type="Gene3D" id="3.30.420.610">
    <property type="entry name" value="LOTUS domain-like"/>
    <property type="match status" value="1"/>
</dbReference>
<dbReference type="InterPro" id="IPR025605">
    <property type="entry name" value="OST-HTH/LOTUS_dom"/>
</dbReference>
<gene>
    <name evidence="3" type="ORF">QB898_10740</name>
</gene>
<dbReference type="GO" id="GO:0004540">
    <property type="term" value="F:RNA nuclease activity"/>
    <property type="evidence" value="ECO:0007669"/>
    <property type="project" value="InterPro"/>
</dbReference>
<dbReference type="InterPro" id="IPR021139">
    <property type="entry name" value="NYN"/>
</dbReference>
<feature type="domain" description="HTH OST-type" evidence="2">
    <location>
        <begin position="189"/>
        <end position="264"/>
    </location>
</feature>
<feature type="region of interest" description="Disordered" evidence="1">
    <location>
        <begin position="153"/>
        <end position="185"/>
    </location>
</feature>
<dbReference type="InterPro" id="IPR041966">
    <property type="entry name" value="LOTUS-like"/>
</dbReference>
<dbReference type="Pfam" id="PF01936">
    <property type="entry name" value="NYN"/>
    <property type="match status" value="1"/>
</dbReference>
<dbReference type="Proteomes" id="UP001237156">
    <property type="component" value="Unassembled WGS sequence"/>
</dbReference>
<evidence type="ECO:0000256" key="1">
    <source>
        <dbReference type="SAM" id="MobiDB-lite"/>
    </source>
</evidence>
<dbReference type="RefSeq" id="WP_279524951.1">
    <property type="nucleotide sequence ID" value="NZ_JARVII010000026.1"/>
</dbReference>
<sequence>MNPPAAPHKLAVLIDADNASAAAAAGLFAEIAKYGIASVKRIYGDWSRPTPQGWSKEILLRHAVMPMQQFAYTKGKDATDMKLIIDAMDLLYSGAFDGFCLVSSDSDFTPLAARIRANGLVAYGFGNKKTPEAFRNACDRFIYLENLQNEAENGMAKPESGKAEKPDSSLSSSAAANNPPPAANMRKPIEGALRTLLYTAIKQNTDEATGWAHVGQIGQYLVQTQPDFDPRNYGYAKLSGMLKALGGLQFRHDGLYQMYCRKIPYGELIKLLNTAAPKLQDAQGWMDMEAAGQFIGSRWSYLDYGFKDWPDSFKTVHGLEIQGQRMRLAQAAGRASAPQGQ</sequence>
<dbReference type="CDD" id="cd10146">
    <property type="entry name" value="LabA_like_C"/>
    <property type="match status" value="1"/>
</dbReference>
<keyword evidence="4" id="KW-1185">Reference proteome</keyword>
<dbReference type="PANTHER" id="PTHR35811:SF1">
    <property type="entry name" value="HTH OST-TYPE DOMAIN-CONTAINING PROTEIN"/>
    <property type="match status" value="1"/>
</dbReference>
<evidence type="ECO:0000313" key="4">
    <source>
        <dbReference type="Proteomes" id="UP001237156"/>
    </source>
</evidence>
<organism evidence="3 4">
    <name type="scientific">Ottowia cancrivicina</name>
    <dbReference type="NCBI Taxonomy" id="3040346"/>
    <lineage>
        <taxon>Bacteria</taxon>
        <taxon>Pseudomonadati</taxon>
        <taxon>Pseudomonadota</taxon>
        <taxon>Betaproteobacteria</taxon>
        <taxon>Burkholderiales</taxon>
        <taxon>Comamonadaceae</taxon>
        <taxon>Ottowia</taxon>
    </lineage>
</organism>
<dbReference type="Gene3D" id="3.40.50.1010">
    <property type="entry name" value="5'-nuclease"/>
    <property type="match status" value="1"/>
</dbReference>
<evidence type="ECO:0000313" key="3">
    <source>
        <dbReference type="EMBL" id="MDG9700178.1"/>
    </source>
</evidence>
<accession>A0AAW6RMD1</accession>
<name>A0AAW6RMD1_9BURK</name>
<protein>
    <submittedName>
        <fullName evidence="3">NYN domain-containing protein</fullName>
    </submittedName>
</protein>
<dbReference type="PROSITE" id="PS51644">
    <property type="entry name" value="HTH_OST"/>
    <property type="match status" value="1"/>
</dbReference>
<proteinExistence type="predicted"/>